<reference evidence="3" key="1">
    <citation type="submission" date="2018-02" db="EMBL/GenBank/DDBJ databases">
        <authorList>
            <person name="Cohen D.B."/>
            <person name="Kent A.D."/>
        </authorList>
    </citation>
    <scope>NUCLEOTIDE SEQUENCE</scope>
</reference>
<organism evidence="3">
    <name type="scientific">Fagus sylvatica</name>
    <name type="common">Beechnut</name>
    <dbReference type="NCBI Taxonomy" id="28930"/>
    <lineage>
        <taxon>Eukaryota</taxon>
        <taxon>Viridiplantae</taxon>
        <taxon>Streptophyta</taxon>
        <taxon>Embryophyta</taxon>
        <taxon>Tracheophyta</taxon>
        <taxon>Spermatophyta</taxon>
        <taxon>Magnoliopsida</taxon>
        <taxon>eudicotyledons</taxon>
        <taxon>Gunneridae</taxon>
        <taxon>Pentapetalae</taxon>
        <taxon>rosids</taxon>
        <taxon>fabids</taxon>
        <taxon>Fagales</taxon>
        <taxon>Fagaceae</taxon>
        <taxon>Fagus</taxon>
    </lineage>
</organism>
<dbReference type="AlphaFoldDB" id="A0A2N9FDU4"/>
<dbReference type="CDD" id="cd09272">
    <property type="entry name" value="RNase_HI_RT_Ty1"/>
    <property type="match status" value="1"/>
</dbReference>
<feature type="compositionally biased region" description="Polar residues" evidence="1">
    <location>
        <begin position="325"/>
        <end position="340"/>
    </location>
</feature>
<feature type="region of interest" description="Disordered" evidence="1">
    <location>
        <begin position="831"/>
        <end position="861"/>
    </location>
</feature>
<dbReference type="EMBL" id="OIVN01000772">
    <property type="protein sequence ID" value="SPC85298.1"/>
    <property type="molecule type" value="Genomic_DNA"/>
</dbReference>
<feature type="region of interest" description="Disordered" evidence="1">
    <location>
        <begin position="307"/>
        <end position="348"/>
    </location>
</feature>
<feature type="compositionally biased region" description="Basic residues" evidence="1">
    <location>
        <begin position="168"/>
        <end position="179"/>
    </location>
</feature>
<feature type="compositionally biased region" description="Basic and acidic residues" evidence="1">
    <location>
        <begin position="831"/>
        <end position="841"/>
    </location>
</feature>
<protein>
    <recommendedName>
        <fullName evidence="2">Reverse transcriptase Ty1/copia-type domain-containing protein</fullName>
    </recommendedName>
</protein>
<feature type="domain" description="Reverse transcriptase Ty1/copia-type" evidence="2">
    <location>
        <begin position="397"/>
        <end position="610"/>
    </location>
</feature>
<name>A0A2N9FDU4_FAGSY</name>
<dbReference type="InterPro" id="IPR013103">
    <property type="entry name" value="RVT_2"/>
</dbReference>
<dbReference type="SUPFAM" id="SSF56672">
    <property type="entry name" value="DNA/RNA polymerases"/>
    <property type="match status" value="1"/>
</dbReference>
<dbReference type="PANTHER" id="PTHR11439">
    <property type="entry name" value="GAG-POL-RELATED RETROTRANSPOSON"/>
    <property type="match status" value="1"/>
</dbReference>
<accession>A0A2N9FDU4</accession>
<sequence length="861" mass="95538">MHQSFIGEKGKILTHVVYLERIPGNLTGTNSTDLSDALNEIHYQLATLRKGDSPIADYFHRFTNLADTLAAIDHPLNDIEMISFLLAGLGSDYDSFVTSVNTRVEPLSLEDLYGHLLAHELRLIQNQPSVDLSVAAANYAQKGSSNRGGRGNRFPTTPQAGCPSSPGHRTKHGRGRGRGHSSNGSRPMCQVCGKLGHIAFTCYHRFDKAYATERNANLQALLATPQPQYDNNWYSDIGASHHLTSDLSNLNIVLMNTLVLNRSVPSTQSDFLPNPEAHNPNTPAQALTTTALEKSPTRVPIPTLNLETSTHREPPSTLNPAAPTLPSTHPMTTRSQNQISKPKIPTDGTVRYPVPKALLAVTESSAIDAEPTCFTSAVKSPTWRKAMNLEFDALLKNQTWQLVPPHPSQNLIGCKWVFRTKRNADGSVERHKARLVAKGFHQQAGVDYDETYSPVVKPTTVRTVLSIAISSGWSIRQIDIQNAFLHGTLSEQVFMTQPPGYHHPSYPHHVCKLQKALYGLKQAPRAWFSRLSTRLIALGFHGSRSDSSLFIFKDSDMTMYVLIYVDDIIITCSKTPAIDALLHSLTADFAVKDLGNLNFFLGVEYSGSSSILISHSPDIAFCVNKLSQFMHKPTLLHWQSVKRLLRYLKLTIQYGIQICRNSNSSIHAFSDADWAGSKDDRRSTGSYCVFLGRNLISWSCKKQATVARSSTEAEYKAQANATAEVKWLQSLLLELGFSHSPSPILWCDNIGATYLSSNPVFHARTKHVEIDFHFVRDMVAAKTLDVRFISTHDQLADLLTKPISSSRFSLLRSKLNVLPIPFSLRGRVKDLDKPKPTEASKIKITPNAEKDRVQRNLPLSS</sequence>
<evidence type="ECO:0000313" key="3">
    <source>
        <dbReference type="EMBL" id="SPC85298.1"/>
    </source>
</evidence>
<dbReference type="Pfam" id="PF07727">
    <property type="entry name" value="RVT_2"/>
    <property type="match status" value="1"/>
</dbReference>
<dbReference type="InterPro" id="IPR043502">
    <property type="entry name" value="DNA/RNA_pol_sf"/>
</dbReference>
<feature type="region of interest" description="Disordered" evidence="1">
    <location>
        <begin position="141"/>
        <end position="186"/>
    </location>
</feature>
<proteinExistence type="predicted"/>
<evidence type="ECO:0000256" key="1">
    <source>
        <dbReference type="SAM" id="MobiDB-lite"/>
    </source>
</evidence>
<evidence type="ECO:0000259" key="2">
    <source>
        <dbReference type="Pfam" id="PF07727"/>
    </source>
</evidence>
<dbReference type="Pfam" id="PF14223">
    <property type="entry name" value="Retrotran_gag_2"/>
    <property type="match status" value="1"/>
</dbReference>
<dbReference type="PANTHER" id="PTHR11439:SF450">
    <property type="entry name" value="REVERSE TRANSCRIPTASE TY1_COPIA-TYPE DOMAIN-CONTAINING PROTEIN"/>
    <property type="match status" value="1"/>
</dbReference>
<gene>
    <name evidence="3" type="ORF">FSB_LOCUS13180</name>
</gene>